<keyword evidence="2" id="KW-1185">Reference proteome</keyword>
<dbReference type="EMBL" id="REGN01002743">
    <property type="protein sequence ID" value="RNA26433.1"/>
    <property type="molecule type" value="Genomic_DNA"/>
</dbReference>
<proteinExistence type="predicted"/>
<name>A0A3M7RS91_BRAPC</name>
<dbReference type="Proteomes" id="UP000276133">
    <property type="component" value="Unassembled WGS sequence"/>
</dbReference>
<dbReference type="AlphaFoldDB" id="A0A3M7RS91"/>
<accession>A0A3M7RS91</accession>
<organism evidence="1 2">
    <name type="scientific">Brachionus plicatilis</name>
    <name type="common">Marine rotifer</name>
    <name type="synonym">Brachionus muelleri</name>
    <dbReference type="NCBI Taxonomy" id="10195"/>
    <lineage>
        <taxon>Eukaryota</taxon>
        <taxon>Metazoa</taxon>
        <taxon>Spiralia</taxon>
        <taxon>Gnathifera</taxon>
        <taxon>Rotifera</taxon>
        <taxon>Eurotatoria</taxon>
        <taxon>Monogononta</taxon>
        <taxon>Pseudotrocha</taxon>
        <taxon>Ploima</taxon>
        <taxon>Brachionidae</taxon>
        <taxon>Brachionus</taxon>
    </lineage>
</organism>
<sequence>MKRLIGVDWFEMMKQEETHEYSKWLKILFQILKVFQSIKCLFRENTALNYATRTTFSFFLLPFLDSSSTFPLGRIEEKKESRTKCVQIKKV</sequence>
<protein>
    <submittedName>
        <fullName evidence="1">Uncharacterized protein</fullName>
    </submittedName>
</protein>
<reference evidence="1 2" key="1">
    <citation type="journal article" date="2018" name="Sci. Rep.">
        <title>Genomic signatures of local adaptation to the degree of environmental predictability in rotifers.</title>
        <authorList>
            <person name="Franch-Gras L."/>
            <person name="Hahn C."/>
            <person name="Garcia-Roger E.M."/>
            <person name="Carmona M.J."/>
            <person name="Serra M."/>
            <person name="Gomez A."/>
        </authorList>
    </citation>
    <scope>NUCLEOTIDE SEQUENCE [LARGE SCALE GENOMIC DNA]</scope>
    <source>
        <strain evidence="1">HYR1</strain>
    </source>
</reference>
<gene>
    <name evidence="1" type="ORF">BpHYR1_028781</name>
</gene>
<evidence type="ECO:0000313" key="1">
    <source>
        <dbReference type="EMBL" id="RNA26433.1"/>
    </source>
</evidence>
<comment type="caution">
    <text evidence="1">The sequence shown here is derived from an EMBL/GenBank/DDBJ whole genome shotgun (WGS) entry which is preliminary data.</text>
</comment>
<evidence type="ECO:0000313" key="2">
    <source>
        <dbReference type="Proteomes" id="UP000276133"/>
    </source>
</evidence>